<keyword evidence="3" id="KW-0808">Transferase</keyword>
<evidence type="ECO:0000256" key="2">
    <source>
        <dbReference type="ARBA" id="ARBA00012438"/>
    </source>
</evidence>
<keyword evidence="6" id="KW-0067">ATP-binding</keyword>
<reference evidence="12 13" key="1">
    <citation type="submission" date="2016-11" db="EMBL/GenBank/DDBJ databases">
        <authorList>
            <person name="Jaros S."/>
            <person name="Januszkiewicz K."/>
            <person name="Wedrychowicz H."/>
        </authorList>
    </citation>
    <scope>NUCLEOTIDE SEQUENCE [LARGE SCALE GENOMIC DNA]</scope>
    <source>
        <strain evidence="12 13">DSM 9705</strain>
    </source>
</reference>
<dbReference type="SMART" id="SM00091">
    <property type="entry name" value="PAS"/>
    <property type="match status" value="1"/>
</dbReference>
<keyword evidence="5" id="KW-0418">Kinase</keyword>
<evidence type="ECO:0000313" key="13">
    <source>
        <dbReference type="Proteomes" id="UP000184139"/>
    </source>
</evidence>
<gene>
    <name evidence="12" type="ORF">SAMN02745124_03818</name>
</gene>
<keyword evidence="7" id="KW-0902">Two-component regulatory system</keyword>
<dbReference type="PROSITE" id="PS50113">
    <property type="entry name" value="PAC"/>
    <property type="match status" value="1"/>
</dbReference>
<feature type="domain" description="PAC" evidence="11">
    <location>
        <begin position="228"/>
        <end position="280"/>
    </location>
</feature>
<dbReference type="RefSeq" id="WP_073378634.1">
    <property type="nucleotide sequence ID" value="NZ_FQXS01000032.1"/>
</dbReference>
<dbReference type="CDD" id="cd00082">
    <property type="entry name" value="HisKA"/>
    <property type="match status" value="1"/>
</dbReference>
<feature type="coiled-coil region" evidence="8">
    <location>
        <begin position="112"/>
        <end position="160"/>
    </location>
</feature>
<dbReference type="Gene3D" id="3.30.450.20">
    <property type="entry name" value="PAS domain"/>
    <property type="match status" value="1"/>
</dbReference>
<evidence type="ECO:0000313" key="12">
    <source>
        <dbReference type="EMBL" id="SHI09328.1"/>
    </source>
</evidence>
<evidence type="ECO:0000256" key="6">
    <source>
        <dbReference type="ARBA" id="ARBA00022840"/>
    </source>
</evidence>
<dbReference type="InterPro" id="IPR036097">
    <property type="entry name" value="HisK_dim/P_sf"/>
</dbReference>
<feature type="transmembrane region" description="Helical" evidence="9">
    <location>
        <begin position="6"/>
        <end position="31"/>
    </location>
</feature>
<feature type="transmembrane region" description="Helical" evidence="9">
    <location>
        <begin position="83"/>
        <end position="105"/>
    </location>
</feature>
<dbReference type="InterPro" id="IPR000700">
    <property type="entry name" value="PAS-assoc_C"/>
</dbReference>
<dbReference type="GO" id="GO:0000155">
    <property type="term" value="F:phosphorelay sensor kinase activity"/>
    <property type="evidence" value="ECO:0007669"/>
    <property type="project" value="InterPro"/>
</dbReference>
<feature type="transmembrane region" description="Helical" evidence="9">
    <location>
        <begin position="43"/>
        <end position="63"/>
    </location>
</feature>
<dbReference type="PANTHER" id="PTHR43065">
    <property type="entry name" value="SENSOR HISTIDINE KINASE"/>
    <property type="match status" value="1"/>
</dbReference>
<dbReference type="InterPro" id="IPR001610">
    <property type="entry name" value="PAC"/>
</dbReference>
<feature type="domain" description="PAS" evidence="10">
    <location>
        <begin position="157"/>
        <end position="198"/>
    </location>
</feature>
<evidence type="ECO:0000256" key="9">
    <source>
        <dbReference type="SAM" id="Phobius"/>
    </source>
</evidence>
<keyword evidence="4" id="KW-0547">Nucleotide-binding</keyword>
<evidence type="ECO:0000259" key="11">
    <source>
        <dbReference type="PROSITE" id="PS50113"/>
    </source>
</evidence>
<dbReference type="OrthoDB" id="9805591at2"/>
<protein>
    <recommendedName>
        <fullName evidence="2">histidine kinase</fullName>
        <ecNumber evidence="2">2.7.13.3</ecNumber>
    </recommendedName>
</protein>
<dbReference type="InterPro" id="IPR003661">
    <property type="entry name" value="HisK_dim/P_dom"/>
</dbReference>
<keyword evidence="9" id="KW-0812">Transmembrane</keyword>
<keyword evidence="8" id="KW-0175">Coiled coil</keyword>
<dbReference type="EC" id="2.7.13.3" evidence="2"/>
<evidence type="ECO:0000256" key="5">
    <source>
        <dbReference type="ARBA" id="ARBA00022777"/>
    </source>
</evidence>
<dbReference type="EMBL" id="FQXS01000032">
    <property type="protein sequence ID" value="SHI09328.1"/>
    <property type="molecule type" value="Genomic_DNA"/>
</dbReference>
<dbReference type="SMART" id="SM00086">
    <property type="entry name" value="PAC"/>
    <property type="match status" value="1"/>
</dbReference>
<dbReference type="Gene3D" id="1.10.287.130">
    <property type="match status" value="1"/>
</dbReference>
<dbReference type="STRING" id="1121409.SAMN02745124_03818"/>
<proteinExistence type="predicted"/>
<dbReference type="PROSITE" id="PS50112">
    <property type="entry name" value="PAS"/>
    <property type="match status" value="1"/>
</dbReference>
<keyword evidence="9" id="KW-0472">Membrane</keyword>
<keyword evidence="9" id="KW-1133">Transmembrane helix</keyword>
<name>A0A1M5YBV6_9BACT</name>
<evidence type="ECO:0000256" key="1">
    <source>
        <dbReference type="ARBA" id="ARBA00000085"/>
    </source>
</evidence>
<dbReference type="SMART" id="SM00388">
    <property type="entry name" value="HisKA"/>
    <property type="match status" value="1"/>
</dbReference>
<dbReference type="InterPro" id="IPR000014">
    <property type="entry name" value="PAS"/>
</dbReference>
<evidence type="ECO:0000256" key="7">
    <source>
        <dbReference type="ARBA" id="ARBA00023012"/>
    </source>
</evidence>
<organism evidence="12 13">
    <name type="scientific">Desulfofustis glycolicus DSM 9705</name>
    <dbReference type="NCBI Taxonomy" id="1121409"/>
    <lineage>
        <taxon>Bacteria</taxon>
        <taxon>Pseudomonadati</taxon>
        <taxon>Thermodesulfobacteriota</taxon>
        <taxon>Desulfobulbia</taxon>
        <taxon>Desulfobulbales</taxon>
        <taxon>Desulfocapsaceae</taxon>
        <taxon>Desulfofustis</taxon>
    </lineage>
</organism>
<dbReference type="SUPFAM" id="SSF55785">
    <property type="entry name" value="PYP-like sensor domain (PAS domain)"/>
    <property type="match status" value="1"/>
</dbReference>
<evidence type="ECO:0000259" key="10">
    <source>
        <dbReference type="PROSITE" id="PS50112"/>
    </source>
</evidence>
<evidence type="ECO:0000256" key="3">
    <source>
        <dbReference type="ARBA" id="ARBA00022679"/>
    </source>
</evidence>
<evidence type="ECO:0000256" key="4">
    <source>
        <dbReference type="ARBA" id="ARBA00022741"/>
    </source>
</evidence>
<dbReference type="GO" id="GO:0005524">
    <property type="term" value="F:ATP binding"/>
    <property type="evidence" value="ECO:0007669"/>
    <property type="project" value="UniProtKB-KW"/>
</dbReference>
<sequence length="366" mass="40586">MEGLSLLPAILLDIIGSAANIVFSFLALRYAKLLSRKNPDNFVWGYLFYVTFAIAAFTISRAVGHLVKQFLLIGGQTDIWQAISPYSGAFNTLFMISVAAVMIFYHKGVQAYEALEQEAGKLKDVNSDLAAAASQLRDLNQNLEEKVEERTEELSRSERKFRHLFSASKDMVFFCDADGHLVDMNDSGFEMLGYERADGVHLHLTGLFADAGMVTTYNDLLQRDGYIKDLDVEMVRQDGSVISVLLSATVLVGENGELQGSEAIAKDLTKVKIMLEQLASSEKMASVGQMAAGVAHEINTPLGIILGYAQLLMDDFEEGSEQYESLQTIERQTKASRKIVADLLKFSRQSGSTRDEIEAPRHFVWI</sequence>
<comment type="catalytic activity">
    <reaction evidence="1">
        <text>ATP + protein L-histidine = ADP + protein N-phospho-L-histidine.</text>
        <dbReference type="EC" id="2.7.13.3"/>
    </reaction>
</comment>
<dbReference type="CDD" id="cd00130">
    <property type="entry name" value="PAS"/>
    <property type="match status" value="1"/>
</dbReference>
<dbReference type="AlphaFoldDB" id="A0A1M5YBV6"/>
<dbReference type="Pfam" id="PF00512">
    <property type="entry name" value="HisKA"/>
    <property type="match status" value="1"/>
</dbReference>
<keyword evidence="13" id="KW-1185">Reference proteome</keyword>
<dbReference type="InterPro" id="IPR035965">
    <property type="entry name" value="PAS-like_dom_sf"/>
</dbReference>
<dbReference type="SUPFAM" id="SSF47384">
    <property type="entry name" value="Homodimeric domain of signal transducing histidine kinase"/>
    <property type="match status" value="1"/>
</dbReference>
<accession>A0A1M5YBV6</accession>
<evidence type="ECO:0000256" key="8">
    <source>
        <dbReference type="SAM" id="Coils"/>
    </source>
</evidence>
<dbReference type="Pfam" id="PF13426">
    <property type="entry name" value="PAS_9"/>
    <property type="match status" value="1"/>
</dbReference>
<dbReference type="Proteomes" id="UP000184139">
    <property type="component" value="Unassembled WGS sequence"/>
</dbReference>
<dbReference type="NCBIfam" id="TIGR00229">
    <property type="entry name" value="sensory_box"/>
    <property type="match status" value="1"/>
</dbReference>
<dbReference type="PANTHER" id="PTHR43065:SF46">
    <property type="entry name" value="C4-DICARBOXYLATE TRANSPORT SENSOR PROTEIN DCTB"/>
    <property type="match status" value="1"/>
</dbReference>